<evidence type="ECO:0000313" key="2">
    <source>
        <dbReference type="EMBL" id="GLY71530.1"/>
    </source>
</evidence>
<evidence type="ECO:0000259" key="1">
    <source>
        <dbReference type="Pfam" id="PF13183"/>
    </source>
</evidence>
<organism evidence="2 3">
    <name type="scientific">Amycolatopsis taiwanensis</name>
    <dbReference type="NCBI Taxonomy" id="342230"/>
    <lineage>
        <taxon>Bacteria</taxon>
        <taxon>Bacillati</taxon>
        <taxon>Actinomycetota</taxon>
        <taxon>Actinomycetes</taxon>
        <taxon>Pseudonocardiales</taxon>
        <taxon>Pseudonocardiaceae</taxon>
        <taxon>Amycolatopsis</taxon>
    </lineage>
</organism>
<dbReference type="AlphaFoldDB" id="A0A9W6RCQ9"/>
<sequence length="228" mass="24876">MGFADAVNRCFGIGKCRHTTGGTMCPSFMVTREEQHSTRGRARLLFEMMGGHLAGGPGLRDPHVKQALDLCLSCKGCKGDCPVNVDMASYKAEFLSHYYAHRLRPRTAYTLGLIPLWARAASHAPRLVNSVMHTPGLAALAKAAAGVAPARDAPSFARETFRSWFEPHQGSATLRPVLLWPDTFTNYFQPDVAVAAVEVLEAAGFSVRIPRANLCCGRPLFDYGMLHT</sequence>
<dbReference type="SUPFAM" id="SSF46548">
    <property type="entry name" value="alpha-helical ferredoxin"/>
    <property type="match status" value="1"/>
</dbReference>
<protein>
    <recommendedName>
        <fullName evidence="1">4Fe-4S ferredoxin-type domain-containing protein</fullName>
    </recommendedName>
</protein>
<feature type="domain" description="4Fe-4S ferredoxin-type" evidence="1">
    <location>
        <begin position="7"/>
        <end position="85"/>
    </location>
</feature>
<comment type="caution">
    <text evidence="2">The sequence shown here is derived from an EMBL/GenBank/DDBJ whole genome shotgun (WGS) entry which is preliminary data.</text>
</comment>
<dbReference type="InterPro" id="IPR017896">
    <property type="entry name" value="4Fe4S_Fe-S-bd"/>
</dbReference>
<dbReference type="PANTHER" id="PTHR32479:SF19">
    <property type="entry name" value="ANAEROBIC GLYCEROL-3-PHOSPHATE DEHYDROGENASE SUBUNIT C"/>
    <property type="match status" value="1"/>
</dbReference>
<dbReference type="PANTHER" id="PTHR32479">
    <property type="entry name" value="GLYCOLATE OXIDASE IRON-SULFUR SUBUNIT"/>
    <property type="match status" value="1"/>
</dbReference>
<accession>A0A9W6RCQ9</accession>
<gene>
    <name evidence="2" type="ORF">Atai01_81490</name>
</gene>
<dbReference type="RefSeq" id="WP_285491365.1">
    <property type="nucleotide sequence ID" value="NZ_BSTI01000038.1"/>
</dbReference>
<name>A0A9W6RCQ9_9PSEU</name>
<proteinExistence type="predicted"/>
<dbReference type="Proteomes" id="UP001165136">
    <property type="component" value="Unassembled WGS sequence"/>
</dbReference>
<reference evidence="2" key="1">
    <citation type="submission" date="2023-03" db="EMBL/GenBank/DDBJ databases">
        <title>Amycolatopsis taiwanensis NBRC 103393.</title>
        <authorList>
            <person name="Ichikawa N."/>
            <person name="Sato H."/>
            <person name="Tonouchi N."/>
        </authorList>
    </citation>
    <scope>NUCLEOTIDE SEQUENCE</scope>
    <source>
        <strain evidence="2">NBRC 103393</strain>
    </source>
</reference>
<keyword evidence="3" id="KW-1185">Reference proteome</keyword>
<dbReference type="Pfam" id="PF13183">
    <property type="entry name" value="Fer4_8"/>
    <property type="match status" value="1"/>
</dbReference>
<dbReference type="EMBL" id="BSTI01000038">
    <property type="protein sequence ID" value="GLY71530.1"/>
    <property type="molecule type" value="Genomic_DNA"/>
</dbReference>
<evidence type="ECO:0000313" key="3">
    <source>
        <dbReference type="Proteomes" id="UP001165136"/>
    </source>
</evidence>